<dbReference type="InterPro" id="IPR013869">
    <property type="entry name" value="DUF1757"/>
</dbReference>
<accession>A0A1Y2BIU3</accession>
<feature type="transmembrane region" description="Helical" evidence="1">
    <location>
        <begin position="107"/>
        <end position="124"/>
    </location>
</feature>
<organism evidence="2 3">
    <name type="scientific">Naematelia encephala</name>
    <dbReference type="NCBI Taxonomy" id="71784"/>
    <lineage>
        <taxon>Eukaryota</taxon>
        <taxon>Fungi</taxon>
        <taxon>Dikarya</taxon>
        <taxon>Basidiomycota</taxon>
        <taxon>Agaricomycotina</taxon>
        <taxon>Tremellomycetes</taxon>
        <taxon>Tremellales</taxon>
        <taxon>Naemateliaceae</taxon>
        <taxon>Naematelia</taxon>
    </lineage>
</organism>
<keyword evidence="1" id="KW-0812">Transmembrane</keyword>
<evidence type="ECO:0000313" key="2">
    <source>
        <dbReference type="EMBL" id="ORY34701.1"/>
    </source>
</evidence>
<feature type="transmembrane region" description="Helical" evidence="1">
    <location>
        <begin position="129"/>
        <end position="149"/>
    </location>
</feature>
<sequence length="177" mass="18826">MATSSLPMMAQQPPMTQLVAHASLKTAQSFSMLAPPAYLVLSFIRRGRGHPLSIRRLMSVSTSSVLVGSGIGAFMGWGRLRNEPEIALQDRIFRLAHNASQVRTDDYSIIGASLGIILAPALFLRRAPLVVLVLGGASIGLGAGVWAHLAQEMTEGQDVRPEGMVGELPVVGGNDKK</sequence>
<dbReference type="EMBL" id="MCFC01000002">
    <property type="protein sequence ID" value="ORY34701.1"/>
    <property type="molecule type" value="Genomic_DNA"/>
</dbReference>
<dbReference type="PANTHER" id="PTHR38636:SF1">
    <property type="entry name" value="CHLORIDE CHANNEL PROTEIN CLC-D"/>
    <property type="match status" value="1"/>
</dbReference>
<dbReference type="Pfam" id="PF08560">
    <property type="entry name" value="DUF1757"/>
    <property type="match status" value="1"/>
</dbReference>
<proteinExistence type="predicted"/>
<keyword evidence="1" id="KW-1133">Transmembrane helix</keyword>
<evidence type="ECO:0000313" key="3">
    <source>
        <dbReference type="Proteomes" id="UP000193986"/>
    </source>
</evidence>
<gene>
    <name evidence="2" type="ORF">BCR39DRAFT_556213</name>
</gene>
<dbReference type="AlphaFoldDB" id="A0A1Y2BIU3"/>
<dbReference type="InParanoid" id="A0A1Y2BIU3"/>
<protein>
    <submittedName>
        <fullName evidence="2">Uncharacterized protein</fullName>
    </submittedName>
</protein>
<evidence type="ECO:0000256" key="1">
    <source>
        <dbReference type="SAM" id="Phobius"/>
    </source>
</evidence>
<keyword evidence="3" id="KW-1185">Reference proteome</keyword>
<comment type="caution">
    <text evidence="2">The sequence shown here is derived from an EMBL/GenBank/DDBJ whole genome shotgun (WGS) entry which is preliminary data.</text>
</comment>
<name>A0A1Y2BIU3_9TREE</name>
<reference evidence="2 3" key="1">
    <citation type="submission" date="2016-07" db="EMBL/GenBank/DDBJ databases">
        <title>Pervasive Adenine N6-methylation of Active Genes in Fungi.</title>
        <authorList>
            <consortium name="DOE Joint Genome Institute"/>
            <person name="Mondo S.J."/>
            <person name="Dannebaum R.O."/>
            <person name="Kuo R.C."/>
            <person name="Labutti K."/>
            <person name="Haridas S."/>
            <person name="Kuo A."/>
            <person name="Salamov A."/>
            <person name="Ahrendt S.R."/>
            <person name="Lipzen A."/>
            <person name="Sullivan W."/>
            <person name="Andreopoulos W.B."/>
            <person name="Clum A."/>
            <person name="Lindquist E."/>
            <person name="Daum C."/>
            <person name="Ramamoorthy G.K."/>
            <person name="Gryganskyi A."/>
            <person name="Culley D."/>
            <person name="Magnuson J.K."/>
            <person name="James T.Y."/>
            <person name="O'Malley M.A."/>
            <person name="Stajich J.E."/>
            <person name="Spatafora J.W."/>
            <person name="Visel A."/>
            <person name="Grigoriev I.V."/>
        </authorList>
    </citation>
    <scope>NUCLEOTIDE SEQUENCE [LARGE SCALE GENOMIC DNA]</scope>
    <source>
        <strain evidence="2 3">68-887.2</strain>
    </source>
</reference>
<dbReference type="OrthoDB" id="2524788at2759"/>
<keyword evidence="1" id="KW-0472">Membrane</keyword>
<dbReference type="Proteomes" id="UP000193986">
    <property type="component" value="Unassembled WGS sequence"/>
</dbReference>
<dbReference type="PANTHER" id="PTHR38636">
    <property type="entry name" value="PROTEIN CBG20488"/>
    <property type="match status" value="1"/>
</dbReference>